<proteinExistence type="predicted"/>
<comment type="caution">
    <text evidence="2">The sequence shown here is derived from an EMBL/GenBank/DDBJ whole genome shotgun (WGS) entry which is preliminary data.</text>
</comment>
<accession>A0A540KII9</accession>
<evidence type="ECO:0000313" key="2">
    <source>
        <dbReference type="EMBL" id="TQD74031.1"/>
    </source>
</evidence>
<protein>
    <recommendedName>
        <fullName evidence="1">F5/8 type C domain-containing protein</fullName>
    </recommendedName>
</protein>
<gene>
    <name evidence="2" type="ORF">C1H46_040434</name>
</gene>
<dbReference type="STRING" id="106549.A0A540KII9"/>
<feature type="domain" description="F5/8 type C" evidence="1">
    <location>
        <begin position="1"/>
        <end position="35"/>
    </location>
</feature>
<keyword evidence="3" id="KW-1185">Reference proteome</keyword>
<evidence type="ECO:0000259" key="1">
    <source>
        <dbReference type="PROSITE" id="PS50022"/>
    </source>
</evidence>
<dbReference type="InterPro" id="IPR056788">
    <property type="entry name" value="ABCA2/9/11_C"/>
</dbReference>
<dbReference type="InterPro" id="IPR000421">
    <property type="entry name" value="FA58C"/>
</dbReference>
<sequence length="79" mass="8740">MRGPFEEPVGARFVRIPGTASAENPRGTMVEVYGKQDDSGGFCVSGTHLQLQYLLSYNQCLLWLQLHAEAAGHDEFVEL</sequence>
<dbReference type="PROSITE" id="PS50022">
    <property type="entry name" value="FA58C_3"/>
    <property type="match status" value="1"/>
</dbReference>
<organism evidence="2 3">
    <name type="scientific">Malus baccata</name>
    <name type="common">Siberian crab apple</name>
    <name type="synonym">Pyrus baccata</name>
    <dbReference type="NCBI Taxonomy" id="106549"/>
    <lineage>
        <taxon>Eukaryota</taxon>
        <taxon>Viridiplantae</taxon>
        <taxon>Streptophyta</taxon>
        <taxon>Embryophyta</taxon>
        <taxon>Tracheophyta</taxon>
        <taxon>Spermatophyta</taxon>
        <taxon>Magnoliopsida</taxon>
        <taxon>eudicotyledons</taxon>
        <taxon>Gunneridae</taxon>
        <taxon>Pentapetalae</taxon>
        <taxon>rosids</taxon>
        <taxon>fabids</taxon>
        <taxon>Rosales</taxon>
        <taxon>Rosaceae</taxon>
        <taxon>Amygdaloideae</taxon>
        <taxon>Maleae</taxon>
        <taxon>Malus</taxon>
    </lineage>
</organism>
<dbReference type="EMBL" id="VIEB01001226">
    <property type="protein sequence ID" value="TQD74031.1"/>
    <property type="molecule type" value="Genomic_DNA"/>
</dbReference>
<reference evidence="2 3" key="1">
    <citation type="journal article" date="2019" name="G3 (Bethesda)">
        <title>Sequencing of a Wild Apple (Malus baccata) Genome Unravels the Differences Between Cultivated and Wild Apple Species Regarding Disease Resistance and Cold Tolerance.</title>
        <authorList>
            <person name="Chen X."/>
        </authorList>
    </citation>
    <scope>NUCLEOTIDE SEQUENCE [LARGE SCALE GENOMIC DNA]</scope>
    <source>
        <strain evidence="3">cv. Shandingzi</strain>
        <tissue evidence="2">Leaves</tissue>
    </source>
</reference>
<name>A0A540KII9_MALBA</name>
<evidence type="ECO:0000313" key="3">
    <source>
        <dbReference type="Proteomes" id="UP000315295"/>
    </source>
</evidence>
<dbReference type="AlphaFoldDB" id="A0A540KII9"/>
<dbReference type="Proteomes" id="UP000315295">
    <property type="component" value="Unassembled WGS sequence"/>
</dbReference>
<dbReference type="Pfam" id="PF25158">
    <property type="entry name" value="ABCA11_C"/>
    <property type="match status" value="1"/>
</dbReference>